<name>A0ABN1QRZ3_9ACTN</name>
<evidence type="ECO:0008006" key="3">
    <source>
        <dbReference type="Google" id="ProtNLM"/>
    </source>
</evidence>
<organism evidence="1 2">
    <name type="scientific">Actinocorallia libanotica</name>
    <dbReference type="NCBI Taxonomy" id="46162"/>
    <lineage>
        <taxon>Bacteria</taxon>
        <taxon>Bacillati</taxon>
        <taxon>Actinomycetota</taxon>
        <taxon>Actinomycetes</taxon>
        <taxon>Streptosporangiales</taxon>
        <taxon>Thermomonosporaceae</taxon>
        <taxon>Actinocorallia</taxon>
    </lineage>
</organism>
<proteinExistence type="predicted"/>
<comment type="caution">
    <text evidence="1">The sequence shown here is derived from an EMBL/GenBank/DDBJ whole genome shotgun (WGS) entry which is preliminary data.</text>
</comment>
<dbReference type="EMBL" id="BAAAHH010000006">
    <property type="protein sequence ID" value="GAA0946014.1"/>
    <property type="molecule type" value="Genomic_DNA"/>
</dbReference>
<keyword evidence="2" id="KW-1185">Reference proteome</keyword>
<reference evidence="1 2" key="1">
    <citation type="journal article" date="2019" name="Int. J. Syst. Evol. Microbiol.">
        <title>The Global Catalogue of Microorganisms (GCM) 10K type strain sequencing project: providing services to taxonomists for standard genome sequencing and annotation.</title>
        <authorList>
            <consortium name="The Broad Institute Genomics Platform"/>
            <consortium name="The Broad Institute Genome Sequencing Center for Infectious Disease"/>
            <person name="Wu L."/>
            <person name="Ma J."/>
        </authorList>
    </citation>
    <scope>NUCLEOTIDE SEQUENCE [LARGE SCALE GENOMIC DNA]</scope>
    <source>
        <strain evidence="1 2">JCM 10696</strain>
    </source>
</reference>
<gene>
    <name evidence="1" type="ORF">GCM10009550_20240</name>
</gene>
<sequence length="40" mass="4630">MRNVNTFESRRADKARTLARKQARLLKNLTQANGTEDVQQ</sequence>
<evidence type="ECO:0000313" key="1">
    <source>
        <dbReference type="EMBL" id="GAA0946014.1"/>
    </source>
</evidence>
<dbReference type="Proteomes" id="UP001500665">
    <property type="component" value="Unassembled WGS sequence"/>
</dbReference>
<evidence type="ECO:0000313" key="2">
    <source>
        <dbReference type="Proteomes" id="UP001500665"/>
    </source>
</evidence>
<accession>A0ABN1QRZ3</accession>
<protein>
    <recommendedName>
        <fullName evidence="3">30S ribosomal protein S20</fullName>
    </recommendedName>
</protein>
<dbReference type="RefSeq" id="WP_344239182.1">
    <property type="nucleotide sequence ID" value="NZ_BAAAHH010000006.1"/>
</dbReference>